<evidence type="ECO:0000259" key="2">
    <source>
        <dbReference type="Pfam" id="PF12146"/>
    </source>
</evidence>
<reference evidence="4" key="1">
    <citation type="submission" date="2017-08" db="EMBL/GenBank/DDBJ databases">
        <title>A dynamic microbial community with high functional redundancy inhabits the cold, oxic subseafloor aquifer.</title>
        <authorList>
            <person name="Tully B.J."/>
            <person name="Wheat C.G."/>
            <person name="Glazer B.T."/>
            <person name="Huber J.A."/>
        </authorList>
    </citation>
    <scope>NUCLEOTIDE SEQUENCE [LARGE SCALE GENOMIC DNA]</scope>
</reference>
<dbReference type="Proteomes" id="UP000218113">
    <property type="component" value="Unassembled WGS sequence"/>
</dbReference>
<keyword evidence="1" id="KW-0378">Hydrolase</keyword>
<dbReference type="Pfam" id="PF12146">
    <property type="entry name" value="Hydrolase_4"/>
    <property type="match status" value="1"/>
</dbReference>
<proteinExistence type="predicted"/>
<dbReference type="PANTHER" id="PTHR43798:SF31">
    <property type="entry name" value="AB HYDROLASE SUPERFAMILY PROTEIN YCLE"/>
    <property type="match status" value="1"/>
</dbReference>
<dbReference type="InterPro" id="IPR029058">
    <property type="entry name" value="AB_hydrolase_fold"/>
</dbReference>
<dbReference type="GO" id="GO:0016020">
    <property type="term" value="C:membrane"/>
    <property type="evidence" value="ECO:0007669"/>
    <property type="project" value="TreeGrafter"/>
</dbReference>
<dbReference type="GO" id="GO:0016787">
    <property type="term" value="F:hydrolase activity"/>
    <property type="evidence" value="ECO:0007669"/>
    <property type="project" value="UniProtKB-KW"/>
</dbReference>
<gene>
    <name evidence="3" type="ORF">COB67_13080</name>
</gene>
<organism evidence="3 4">
    <name type="scientific">SAR324 cluster bacterium</name>
    <dbReference type="NCBI Taxonomy" id="2024889"/>
    <lineage>
        <taxon>Bacteria</taxon>
        <taxon>Deltaproteobacteria</taxon>
        <taxon>SAR324 cluster</taxon>
    </lineage>
</organism>
<evidence type="ECO:0000313" key="4">
    <source>
        <dbReference type="Proteomes" id="UP000218113"/>
    </source>
</evidence>
<protein>
    <recommendedName>
        <fullName evidence="2">Serine aminopeptidase S33 domain-containing protein</fullName>
    </recommendedName>
</protein>
<sequence length="415" mass="47306">MAKFKIRWKMNAHKIVLILILLASFSFIGCTAKQEQYQTSAEKFSFPWDQGEFSDYLLATKKYISRNRFFLDAQHRKLEIEANSPFELYPDPQTCPISGKPEKGLLLIHGLSDSPYSMRDLAEEFSKKCFLVRTILLPGHGTRPGDSTAMTADEWYQVSTFALETLKKDVKHVYAGGFSTGANISTWLALKDPSIRGLVLFSPAFSLKWEYPTSLATLDLFIDWLNKNPIEDYAKYTSFSINSLRQFYITSARVQEEITKGNKLKIPVFIALSGDDSVVDVSYVKNVFQENLDFPGNRMMYFTQSQPSPQQQEDPRIVYRVGNLPDQQIASISHMAIPNRINNPHYGKNGDYRSCHMTDSNSDYEPCMQAERASLWHGAWGSEAEGKIFSRLTFNPYFDEMVAMSLETILSPKVN</sequence>
<dbReference type="EMBL" id="NVSR01000151">
    <property type="protein sequence ID" value="PCI23075.1"/>
    <property type="molecule type" value="Genomic_DNA"/>
</dbReference>
<dbReference type="AlphaFoldDB" id="A0A2A4SQ99"/>
<dbReference type="PANTHER" id="PTHR43798">
    <property type="entry name" value="MONOACYLGLYCEROL LIPASE"/>
    <property type="match status" value="1"/>
</dbReference>
<dbReference type="Gene3D" id="3.40.50.1820">
    <property type="entry name" value="alpha/beta hydrolase"/>
    <property type="match status" value="1"/>
</dbReference>
<comment type="caution">
    <text evidence="3">The sequence shown here is derived from an EMBL/GenBank/DDBJ whole genome shotgun (WGS) entry which is preliminary data.</text>
</comment>
<name>A0A2A4SQ99_9DELT</name>
<dbReference type="SUPFAM" id="SSF53474">
    <property type="entry name" value="alpha/beta-Hydrolases"/>
    <property type="match status" value="1"/>
</dbReference>
<dbReference type="InterPro" id="IPR050266">
    <property type="entry name" value="AB_hydrolase_sf"/>
</dbReference>
<accession>A0A2A4SQ99</accession>
<dbReference type="InterPro" id="IPR022742">
    <property type="entry name" value="Hydrolase_4"/>
</dbReference>
<dbReference type="PROSITE" id="PS51257">
    <property type="entry name" value="PROKAR_LIPOPROTEIN"/>
    <property type="match status" value="1"/>
</dbReference>
<feature type="domain" description="Serine aminopeptidase S33" evidence="2">
    <location>
        <begin position="100"/>
        <end position="218"/>
    </location>
</feature>
<evidence type="ECO:0000256" key="1">
    <source>
        <dbReference type="ARBA" id="ARBA00022801"/>
    </source>
</evidence>
<evidence type="ECO:0000313" key="3">
    <source>
        <dbReference type="EMBL" id="PCI23075.1"/>
    </source>
</evidence>